<evidence type="ECO:0000256" key="1">
    <source>
        <dbReference type="ARBA" id="ARBA00022729"/>
    </source>
</evidence>
<evidence type="ECO:0000313" key="4">
    <source>
        <dbReference type="EMBL" id="TKB45168.1"/>
    </source>
</evidence>
<dbReference type="EMBL" id="SWDB01000022">
    <property type="protein sequence ID" value="TKB45168.1"/>
    <property type="molecule type" value="Genomic_DNA"/>
</dbReference>
<keyword evidence="5" id="KW-1185">Reference proteome</keyword>
<name>A0A4U1B581_9GAMM</name>
<comment type="caution">
    <text evidence="4">The sequence shown here is derived from an EMBL/GenBank/DDBJ whole genome shotgun (WGS) entry which is preliminary data.</text>
</comment>
<feature type="compositionally biased region" description="Basic and acidic residues" evidence="2">
    <location>
        <begin position="369"/>
        <end position="378"/>
    </location>
</feature>
<feature type="domain" description="Polysaccharide export protein N-terminal" evidence="3">
    <location>
        <begin position="112"/>
        <end position="179"/>
    </location>
</feature>
<dbReference type="Gene3D" id="3.30.1950.10">
    <property type="entry name" value="wza like domain"/>
    <property type="match status" value="1"/>
</dbReference>
<dbReference type="GO" id="GO:0015159">
    <property type="term" value="F:polysaccharide transmembrane transporter activity"/>
    <property type="evidence" value="ECO:0007669"/>
    <property type="project" value="InterPro"/>
</dbReference>
<protein>
    <recommendedName>
        <fullName evidence="3">Polysaccharide export protein N-terminal domain-containing protein</fullName>
    </recommendedName>
</protein>
<dbReference type="OrthoDB" id="9808948at2"/>
<dbReference type="InterPro" id="IPR003715">
    <property type="entry name" value="Poly_export_N"/>
</dbReference>
<dbReference type="Proteomes" id="UP000307999">
    <property type="component" value="Unassembled WGS sequence"/>
</dbReference>
<sequence length="378" mass="42026">MPQIQLLVPALFVPSLLSGGTLLLSYVSALVFFVWRNCGYVITTSLLVLALSNNAMAQATAEKADSLELDNHFRLNSHSSVRERVSQIESSLVMPFGSSLFQQSKRIESNAAVRPQYRLRSGDVISIWMWGAFEYQQQHKIDSRGQIFLEQVGPVEVAGVSVANLSDYLQKKLAKVYHSGVELYANLQEAAPVAILVSGAVNAPGQYLGASGDGVLFFLNRAQGIDIRRGSFRRIELQRDGETIEKIDLYPFLQRGELANSALQDFDVIFVRQSQLRVNVILPNQLPVSYELLERPAKGQELLSLLSLPGYISQVTIVNEGVATNVKQNYSLEEFRRQPLKDGDSIIFAVREDQAARENNRNPARSSHRKTEGHYGSG</sequence>
<evidence type="ECO:0000259" key="3">
    <source>
        <dbReference type="Pfam" id="PF02563"/>
    </source>
</evidence>
<dbReference type="AlphaFoldDB" id="A0A4U1B581"/>
<proteinExistence type="predicted"/>
<reference evidence="4 5" key="1">
    <citation type="submission" date="2019-04" db="EMBL/GenBank/DDBJ databases">
        <title>Thalassotalea guangxiensis sp. nov., isolated from sediment of the coastal wetland.</title>
        <authorList>
            <person name="Zheng S."/>
            <person name="Zhang D."/>
        </authorList>
    </citation>
    <scope>NUCLEOTIDE SEQUENCE [LARGE SCALE GENOMIC DNA]</scope>
    <source>
        <strain evidence="4 5">ZS-4</strain>
    </source>
</reference>
<evidence type="ECO:0000313" key="5">
    <source>
        <dbReference type="Proteomes" id="UP000307999"/>
    </source>
</evidence>
<dbReference type="Gene3D" id="3.10.560.10">
    <property type="entry name" value="Outer membrane lipoprotein wza domain like"/>
    <property type="match status" value="1"/>
</dbReference>
<dbReference type="PANTHER" id="PTHR33619">
    <property type="entry name" value="POLYSACCHARIDE EXPORT PROTEIN GFCE-RELATED"/>
    <property type="match status" value="1"/>
</dbReference>
<gene>
    <name evidence="4" type="ORF">E8M12_10100</name>
</gene>
<dbReference type="Pfam" id="PF02563">
    <property type="entry name" value="Poly_export"/>
    <property type="match status" value="1"/>
</dbReference>
<accession>A0A4U1B581</accession>
<evidence type="ECO:0000256" key="2">
    <source>
        <dbReference type="SAM" id="MobiDB-lite"/>
    </source>
</evidence>
<dbReference type="PANTHER" id="PTHR33619:SF3">
    <property type="entry name" value="POLYSACCHARIDE EXPORT PROTEIN GFCE-RELATED"/>
    <property type="match status" value="1"/>
</dbReference>
<dbReference type="InterPro" id="IPR049712">
    <property type="entry name" value="Poly_export"/>
</dbReference>
<keyword evidence="1" id="KW-0732">Signal</keyword>
<organism evidence="4 5">
    <name type="scientific">Thalassotalea mangrovi</name>
    <dbReference type="NCBI Taxonomy" id="2572245"/>
    <lineage>
        <taxon>Bacteria</taxon>
        <taxon>Pseudomonadati</taxon>
        <taxon>Pseudomonadota</taxon>
        <taxon>Gammaproteobacteria</taxon>
        <taxon>Alteromonadales</taxon>
        <taxon>Colwelliaceae</taxon>
        <taxon>Thalassotalea</taxon>
    </lineage>
</organism>
<feature type="region of interest" description="Disordered" evidence="2">
    <location>
        <begin position="355"/>
        <end position="378"/>
    </location>
</feature>